<gene>
    <name evidence="2" type="primary">yesO</name>
    <name evidence="2" type="ORF">GCM10011391_29890</name>
</gene>
<dbReference type="InterPro" id="IPR050490">
    <property type="entry name" value="Bact_solute-bd_prot1"/>
</dbReference>
<sequence>MKMKRLTTLIVSALSVALILSACGSKGTSSSSNGGNIQLMWWGTQDRTNMTTKVIKQFEKANKEIKVTPQFTGWDGYWSKLSTQTGGGNIPDVIQMDKQYLRNYVKRGTLMDLSKTNIDLSVYDKSSLNTGKVDGKLYAIPTGVNALALFYDPSMLKKAGVSIDPNKPMSWDEYASLAETITKKLPNTYGTQNFAGSIDDLELYARSKGEEFFSEDAKSLKISKSTLTDWFNYWLKLQDEGATPPAEYTASLTDGDIEKSPIVKKDAPFGMFWSNQFGTMEQLANRKLKLALPPGGNENKPYFLKPSMYWSIAKKTKSKKASEKLVSYLLNSKDAVKVMGTDRGVSINSSVREAQQNNANDTDKEVISYVNNVTKLAGSALPVDPTSANNIIDLLTTTAQEVLFKKVTPEKATDQFFTKATSLLKKG</sequence>
<dbReference type="InterPro" id="IPR006059">
    <property type="entry name" value="SBP"/>
</dbReference>
<dbReference type="AlphaFoldDB" id="A0A8J2YL10"/>
<comment type="caution">
    <text evidence="2">The sequence shown here is derived from an EMBL/GenBank/DDBJ whole genome shotgun (WGS) entry which is preliminary data.</text>
</comment>
<dbReference type="PROSITE" id="PS51257">
    <property type="entry name" value="PROKAR_LIPOPROTEIN"/>
    <property type="match status" value="1"/>
</dbReference>
<dbReference type="Proteomes" id="UP000628775">
    <property type="component" value="Unassembled WGS sequence"/>
</dbReference>
<keyword evidence="3" id="KW-1185">Reference proteome</keyword>
<dbReference type="EMBL" id="BMIR01000016">
    <property type="protein sequence ID" value="GGE49093.1"/>
    <property type="molecule type" value="Genomic_DNA"/>
</dbReference>
<proteinExistence type="predicted"/>
<reference evidence="2" key="1">
    <citation type="journal article" date="2014" name="Int. J. Syst. Evol. Microbiol.">
        <title>Complete genome sequence of Corynebacterium casei LMG S-19264T (=DSM 44701T), isolated from a smear-ripened cheese.</title>
        <authorList>
            <consortium name="US DOE Joint Genome Institute (JGI-PGF)"/>
            <person name="Walter F."/>
            <person name="Albersmeier A."/>
            <person name="Kalinowski J."/>
            <person name="Ruckert C."/>
        </authorList>
    </citation>
    <scope>NUCLEOTIDE SEQUENCE</scope>
    <source>
        <strain evidence="2">CGMCC 1.15371</strain>
    </source>
</reference>
<evidence type="ECO:0000313" key="3">
    <source>
        <dbReference type="Proteomes" id="UP000628775"/>
    </source>
</evidence>
<evidence type="ECO:0000256" key="1">
    <source>
        <dbReference type="SAM" id="SignalP"/>
    </source>
</evidence>
<dbReference type="Pfam" id="PF13416">
    <property type="entry name" value="SBP_bac_8"/>
    <property type="match status" value="1"/>
</dbReference>
<dbReference type="PANTHER" id="PTHR43649:SF11">
    <property type="entry name" value="ABC TRANSPORTER SUBSTRATE-BINDING PROTEIN YESO-RELATED"/>
    <property type="match status" value="1"/>
</dbReference>
<feature type="chain" id="PRO_5039524100" evidence="1">
    <location>
        <begin position="25"/>
        <end position="427"/>
    </location>
</feature>
<name>A0A8J2YL10_9BACL</name>
<protein>
    <submittedName>
        <fullName evidence="2">Putative ABC transporter substrate-binding protein YesO</fullName>
    </submittedName>
</protein>
<keyword evidence="1" id="KW-0732">Signal</keyword>
<dbReference type="Gene3D" id="3.40.190.10">
    <property type="entry name" value="Periplasmic binding protein-like II"/>
    <property type="match status" value="2"/>
</dbReference>
<reference evidence="2" key="2">
    <citation type="submission" date="2020-09" db="EMBL/GenBank/DDBJ databases">
        <authorList>
            <person name="Sun Q."/>
            <person name="Zhou Y."/>
        </authorList>
    </citation>
    <scope>NUCLEOTIDE SEQUENCE</scope>
    <source>
        <strain evidence="2">CGMCC 1.15371</strain>
    </source>
</reference>
<evidence type="ECO:0000313" key="2">
    <source>
        <dbReference type="EMBL" id="GGE49093.1"/>
    </source>
</evidence>
<dbReference type="SUPFAM" id="SSF53850">
    <property type="entry name" value="Periplasmic binding protein-like II"/>
    <property type="match status" value="1"/>
</dbReference>
<feature type="signal peptide" evidence="1">
    <location>
        <begin position="1"/>
        <end position="24"/>
    </location>
</feature>
<accession>A0A8J2YL10</accession>
<organism evidence="2 3">
    <name type="scientific">Pullulanibacillus camelliae</name>
    <dbReference type="NCBI Taxonomy" id="1707096"/>
    <lineage>
        <taxon>Bacteria</taxon>
        <taxon>Bacillati</taxon>
        <taxon>Bacillota</taxon>
        <taxon>Bacilli</taxon>
        <taxon>Bacillales</taxon>
        <taxon>Sporolactobacillaceae</taxon>
        <taxon>Pullulanibacillus</taxon>
    </lineage>
</organism>
<dbReference type="PANTHER" id="PTHR43649">
    <property type="entry name" value="ARABINOSE-BINDING PROTEIN-RELATED"/>
    <property type="match status" value="1"/>
</dbReference>